<dbReference type="AlphaFoldDB" id="A0A9P0AFA7"/>
<dbReference type="PRINTS" id="PR00080">
    <property type="entry name" value="SDRFAMILY"/>
</dbReference>
<accession>A0A9P0AFA7</accession>
<dbReference type="Pfam" id="PF00106">
    <property type="entry name" value="adh_short"/>
    <property type="match status" value="1"/>
</dbReference>
<dbReference type="Proteomes" id="UP001152759">
    <property type="component" value="Chromosome 5"/>
</dbReference>
<dbReference type="EMBL" id="OU963866">
    <property type="protein sequence ID" value="CAH0390506.1"/>
    <property type="molecule type" value="Genomic_DNA"/>
</dbReference>
<proteinExistence type="inferred from homology"/>
<evidence type="ECO:0000256" key="2">
    <source>
        <dbReference type="RuleBase" id="RU000363"/>
    </source>
</evidence>
<evidence type="ECO:0008006" key="5">
    <source>
        <dbReference type="Google" id="ProtNLM"/>
    </source>
</evidence>
<dbReference type="PANTHER" id="PTHR43157:SF31">
    <property type="entry name" value="PHOSPHATIDYLINOSITOL-GLYCAN BIOSYNTHESIS CLASS F PROTEIN"/>
    <property type="match status" value="1"/>
</dbReference>
<dbReference type="CDD" id="cd05327">
    <property type="entry name" value="retinol-DH_like_SDR_c_like"/>
    <property type="match status" value="1"/>
</dbReference>
<dbReference type="InterPro" id="IPR036291">
    <property type="entry name" value="NAD(P)-bd_dom_sf"/>
</dbReference>
<dbReference type="GO" id="GO:0016491">
    <property type="term" value="F:oxidoreductase activity"/>
    <property type="evidence" value="ECO:0007669"/>
    <property type="project" value="UniProtKB-KW"/>
</dbReference>
<dbReference type="PRINTS" id="PR00081">
    <property type="entry name" value="GDHRDH"/>
</dbReference>
<evidence type="ECO:0000313" key="3">
    <source>
        <dbReference type="EMBL" id="CAH0390506.1"/>
    </source>
</evidence>
<gene>
    <name evidence="3" type="ORF">BEMITA_LOCUS9225</name>
</gene>
<comment type="similarity">
    <text evidence="2">Belongs to the short-chain dehydrogenases/reductases (SDR) family.</text>
</comment>
<dbReference type="PANTHER" id="PTHR43157">
    <property type="entry name" value="PHOSPHATIDYLINOSITOL-GLYCAN BIOSYNTHESIS CLASS F PROTEIN-RELATED"/>
    <property type="match status" value="1"/>
</dbReference>
<evidence type="ECO:0000256" key="1">
    <source>
        <dbReference type="ARBA" id="ARBA00023002"/>
    </source>
</evidence>
<dbReference type="SUPFAM" id="SSF51735">
    <property type="entry name" value="NAD(P)-binding Rossmann-fold domains"/>
    <property type="match status" value="1"/>
</dbReference>
<organism evidence="3 4">
    <name type="scientific">Bemisia tabaci</name>
    <name type="common">Sweetpotato whitefly</name>
    <name type="synonym">Aleurodes tabaci</name>
    <dbReference type="NCBI Taxonomy" id="7038"/>
    <lineage>
        <taxon>Eukaryota</taxon>
        <taxon>Metazoa</taxon>
        <taxon>Ecdysozoa</taxon>
        <taxon>Arthropoda</taxon>
        <taxon>Hexapoda</taxon>
        <taxon>Insecta</taxon>
        <taxon>Pterygota</taxon>
        <taxon>Neoptera</taxon>
        <taxon>Paraneoptera</taxon>
        <taxon>Hemiptera</taxon>
        <taxon>Sternorrhyncha</taxon>
        <taxon>Aleyrodoidea</taxon>
        <taxon>Aleyrodidae</taxon>
        <taxon>Aleyrodinae</taxon>
        <taxon>Bemisia</taxon>
    </lineage>
</organism>
<name>A0A9P0AFA7_BEMTA</name>
<sequence length="333" mass="37475">MCDVFIWAWHYLRDGAANSMTCLFGGKCKSKARLDGKVVVITGCNTGIGRETALEFYKRGARVIMACRNLEKAKSAEKDIKHETKGLLNVGEIVVKKLNLASFKSIRKCADDILASEKHIHFLVNNAGVFACPRELTEDGHELQFGTNHLGHFLFTLLLLPRIIRSAPARIVTIASLAHMWGDGKMHYDDITLEKSYSPTDAYGRSKLANIFFTTELARKLEGTGVTTYSLHPGLVHTDLFRHLDKTVSPTFQDVFLSRYVTTFLKSSRQGAETTLHCCLDEKAGKESGLYYCDCKPRVVIKRARDQEKAKELWEYSWNAVSLPKDYDPFVKG</sequence>
<reference evidence="3" key="1">
    <citation type="submission" date="2021-12" db="EMBL/GenBank/DDBJ databases">
        <authorList>
            <person name="King R."/>
        </authorList>
    </citation>
    <scope>NUCLEOTIDE SEQUENCE</scope>
</reference>
<dbReference type="InterPro" id="IPR002347">
    <property type="entry name" value="SDR_fam"/>
</dbReference>
<keyword evidence="1" id="KW-0560">Oxidoreductase</keyword>
<protein>
    <recommendedName>
        <fullName evidence="5">Retinol dehydrogenase 12</fullName>
    </recommendedName>
</protein>
<evidence type="ECO:0000313" key="4">
    <source>
        <dbReference type="Proteomes" id="UP001152759"/>
    </source>
</evidence>
<keyword evidence="4" id="KW-1185">Reference proteome</keyword>
<dbReference type="Gene3D" id="3.40.50.720">
    <property type="entry name" value="NAD(P)-binding Rossmann-like Domain"/>
    <property type="match status" value="1"/>
</dbReference>